<evidence type="ECO:0000256" key="1">
    <source>
        <dbReference type="SAM" id="MobiDB-lite"/>
    </source>
</evidence>
<feature type="signal peptide" evidence="2">
    <location>
        <begin position="1"/>
        <end position="20"/>
    </location>
</feature>
<feature type="region of interest" description="Disordered" evidence="1">
    <location>
        <begin position="56"/>
        <end position="92"/>
    </location>
</feature>
<accession>A0A6A6QH55</accession>
<name>A0A6A6QH55_9PEZI</name>
<protein>
    <submittedName>
        <fullName evidence="3">Uncharacterized protein</fullName>
    </submittedName>
</protein>
<organism evidence="3 4">
    <name type="scientific">Lophium mytilinum</name>
    <dbReference type="NCBI Taxonomy" id="390894"/>
    <lineage>
        <taxon>Eukaryota</taxon>
        <taxon>Fungi</taxon>
        <taxon>Dikarya</taxon>
        <taxon>Ascomycota</taxon>
        <taxon>Pezizomycotina</taxon>
        <taxon>Dothideomycetes</taxon>
        <taxon>Pleosporomycetidae</taxon>
        <taxon>Mytilinidiales</taxon>
        <taxon>Mytilinidiaceae</taxon>
        <taxon>Lophium</taxon>
    </lineage>
</organism>
<evidence type="ECO:0000313" key="4">
    <source>
        <dbReference type="Proteomes" id="UP000799750"/>
    </source>
</evidence>
<evidence type="ECO:0000256" key="2">
    <source>
        <dbReference type="SAM" id="SignalP"/>
    </source>
</evidence>
<feature type="compositionally biased region" description="Polar residues" evidence="1">
    <location>
        <begin position="63"/>
        <end position="84"/>
    </location>
</feature>
<keyword evidence="4" id="KW-1185">Reference proteome</keyword>
<dbReference type="AlphaFoldDB" id="A0A6A6QH55"/>
<reference evidence="3" key="1">
    <citation type="journal article" date="2020" name="Stud. Mycol.">
        <title>101 Dothideomycetes genomes: a test case for predicting lifestyles and emergence of pathogens.</title>
        <authorList>
            <person name="Haridas S."/>
            <person name="Albert R."/>
            <person name="Binder M."/>
            <person name="Bloem J."/>
            <person name="Labutti K."/>
            <person name="Salamov A."/>
            <person name="Andreopoulos B."/>
            <person name="Baker S."/>
            <person name="Barry K."/>
            <person name="Bills G."/>
            <person name="Bluhm B."/>
            <person name="Cannon C."/>
            <person name="Castanera R."/>
            <person name="Culley D."/>
            <person name="Daum C."/>
            <person name="Ezra D."/>
            <person name="Gonzalez J."/>
            <person name="Henrissat B."/>
            <person name="Kuo A."/>
            <person name="Liang C."/>
            <person name="Lipzen A."/>
            <person name="Lutzoni F."/>
            <person name="Magnuson J."/>
            <person name="Mondo S."/>
            <person name="Nolan M."/>
            <person name="Ohm R."/>
            <person name="Pangilinan J."/>
            <person name="Park H.-J."/>
            <person name="Ramirez L."/>
            <person name="Alfaro M."/>
            <person name="Sun H."/>
            <person name="Tritt A."/>
            <person name="Yoshinaga Y."/>
            <person name="Zwiers L.-H."/>
            <person name="Turgeon B."/>
            <person name="Goodwin S."/>
            <person name="Spatafora J."/>
            <person name="Crous P."/>
            <person name="Grigoriev I."/>
        </authorList>
    </citation>
    <scope>NUCLEOTIDE SEQUENCE</scope>
    <source>
        <strain evidence="3">CBS 269.34</strain>
    </source>
</reference>
<dbReference type="Proteomes" id="UP000799750">
    <property type="component" value="Unassembled WGS sequence"/>
</dbReference>
<evidence type="ECO:0000313" key="3">
    <source>
        <dbReference type="EMBL" id="KAF2491748.1"/>
    </source>
</evidence>
<keyword evidence="2" id="KW-0732">Signal</keyword>
<sequence length="92" mass="9543">MKLPTTALLLTTTTLTSALALPQLQLNLHRSTTATSASPTRPIPQLPMHTTALMAGAAWTPAANPSPTSGTPQAPTSAPTSSTKPGKEWRDL</sequence>
<feature type="chain" id="PRO_5025636461" evidence="2">
    <location>
        <begin position="21"/>
        <end position="92"/>
    </location>
</feature>
<gene>
    <name evidence="3" type="ORF">BU16DRAFT_530187</name>
</gene>
<proteinExistence type="predicted"/>
<dbReference type="EMBL" id="MU004195">
    <property type="protein sequence ID" value="KAF2491748.1"/>
    <property type="molecule type" value="Genomic_DNA"/>
</dbReference>